<dbReference type="AlphaFoldDB" id="A0A9Q1GWW4"/>
<dbReference type="EMBL" id="JAKOGI010001264">
    <property type="protein sequence ID" value="KAJ8426600.1"/>
    <property type="molecule type" value="Genomic_DNA"/>
</dbReference>
<proteinExistence type="predicted"/>
<organism evidence="1 2">
    <name type="scientific">Carnegiea gigantea</name>
    <dbReference type="NCBI Taxonomy" id="171969"/>
    <lineage>
        <taxon>Eukaryota</taxon>
        <taxon>Viridiplantae</taxon>
        <taxon>Streptophyta</taxon>
        <taxon>Embryophyta</taxon>
        <taxon>Tracheophyta</taxon>
        <taxon>Spermatophyta</taxon>
        <taxon>Magnoliopsida</taxon>
        <taxon>eudicotyledons</taxon>
        <taxon>Gunneridae</taxon>
        <taxon>Pentapetalae</taxon>
        <taxon>Caryophyllales</taxon>
        <taxon>Cactineae</taxon>
        <taxon>Cactaceae</taxon>
        <taxon>Cactoideae</taxon>
        <taxon>Echinocereeae</taxon>
        <taxon>Carnegiea</taxon>
    </lineage>
</organism>
<accession>A0A9Q1GWW4</accession>
<gene>
    <name evidence="1" type="ORF">Cgig2_013177</name>
</gene>
<evidence type="ECO:0000313" key="2">
    <source>
        <dbReference type="Proteomes" id="UP001153076"/>
    </source>
</evidence>
<dbReference type="Proteomes" id="UP001153076">
    <property type="component" value="Unassembled WGS sequence"/>
</dbReference>
<protein>
    <submittedName>
        <fullName evidence="1">Uncharacterized protein</fullName>
    </submittedName>
</protein>
<reference evidence="1" key="1">
    <citation type="submission" date="2022-04" db="EMBL/GenBank/DDBJ databases">
        <title>Carnegiea gigantea Genome sequencing and assembly v2.</title>
        <authorList>
            <person name="Copetti D."/>
            <person name="Sanderson M.J."/>
            <person name="Burquez A."/>
            <person name="Wojciechowski M.F."/>
        </authorList>
    </citation>
    <scope>NUCLEOTIDE SEQUENCE</scope>
    <source>
        <strain evidence="1">SGP5-SGP5p</strain>
        <tissue evidence="1">Aerial part</tissue>
    </source>
</reference>
<name>A0A9Q1GWW4_9CARY</name>
<keyword evidence="2" id="KW-1185">Reference proteome</keyword>
<comment type="caution">
    <text evidence="1">The sequence shown here is derived from an EMBL/GenBank/DDBJ whole genome shotgun (WGS) entry which is preliminary data.</text>
</comment>
<sequence length="376" mass="41359">MLLIRDADCMRPDTFSVASFMASGVGYCLPTTILASVYKGLNEISRSLHLGRGGAYFSAHFLYAWLANNLDAYKLAGEASSSPGMVKFSGIGRAKSKRSDLLDTNTSKDEGKLRSKPKLKIVRSGKPLEPFVPWMEDGSSHVKIPRIDVVIPATPILAIPIQSDELPIEVCELSTEKATKLPPEGESDDMDFKEELAHVPLPSGSQYFPLIGRIPSFSKALFDSRLRLVNSRGVCSLKDDEAESIGRVNAPSLVRCPQCPLRAPQRRISIFNVDAVLKEVDKNAARVFGKAILDKVSHTPFDGLPSLKGDFNSLYATILQKGVDVTPLESKVQGKLDEASHRLNTEGVHYEANTAELKQVELRRKELLKELQPLED</sequence>
<evidence type="ECO:0000313" key="1">
    <source>
        <dbReference type="EMBL" id="KAJ8426600.1"/>
    </source>
</evidence>